<name>A0AAN8X570_HALRR</name>
<gene>
    <name evidence="1" type="ORF">SK128_013912</name>
</gene>
<dbReference type="EMBL" id="JAXCGZ010011522">
    <property type="protein sequence ID" value="KAK7074598.1"/>
    <property type="molecule type" value="Genomic_DNA"/>
</dbReference>
<reference evidence="1 2" key="1">
    <citation type="submission" date="2023-11" db="EMBL/GenBank/DDBJ databases">
        <title>Halocaridina rubra genome assembly.</title>
        <authorList>
            <person name="Smith C."/>
        </authorList>
    </citation>
    <scope>NUCLEOTIDE SEQUENCE [LARGE SCALE GENOMIC DNA]</scope>
    <source>
        <strain evidence="1">EP-1</strain>
        <tissue evidence="1">Whole</tissue>
    </source>
</reference>
<organism evidence="1 2">
    <name type="scientific">Halocaridina rubra</name>
    <name type="common">Hawaiian red shrimp</name>
    <dbReference type="NCBI Taxonomy" id="373956"/>
    <lineage>
        <taxon>Eukaryota</taxon>
        <taxon>Metazoa</taxon>
        <taxon>Ecdysozoa</taxon>
        <taxon>Arthropoda</taxon>
        <taxon>Crustacea</taxon>
        <taxon>Multicrustacea</taxon>
        <taxon>Malacostraca</taxon>
        <taxon>Eumalacostraca</taxon>
        <taxon>Eucarida</taxon>
        <taxon>Decapoda</taxon>
        <taxon>Pleocyemata</taxon>
        <taxon>Caridea</taxon>
        <taxon>Atyoidea</taxon>
        <taxon>Atyidae</taxon>
        <taxon>Halocaridina</taxon>
    </lineage>
</organism>
<sequence>TAATIAEVDYSQDFLRHLEHFSEHRFPNNKTGVNHEKAKEYIKNTLEYHGLKTELQNFSTTVAPDNELASNFLNLFYVHTH</sequence>
<keyword evidence="2" id="KW-1185">Reference proteome</keyword>
<proteinExistence type="predicted"/>
<dbReference type="Gene3D" id="3.40.630.10">
    <property type="entry name" value="Zn peptidases"/>
    <property type="match status" value="1"/>
</dbReference>
<dbReference type="Proteomes" id="UP001381693">
    <property type="component" value="Unassembled WGS sequence"/>
</dbReference>
<feature type="non-terminal residue" evidence="1">
    <location>
        <position position="1"/>
    </location>
</feature>
<dbReference type="AlphaFoldDB" id="A0AAN8X570"/>
<evidence type="ECO:0000313" key="1">
    <source>
        <dbReference type="EMBL" id="KAK7074598.1"/>
    </source>
</evidence>
<evidence type="ECO:0000313" key="2">
    <source>
        <dbReference type="Proteomes" id="UP001381693"/>
    </source>
</evidence>
<protein>
    <submittedName>
        <fullName evidence="1">Uncharacterized protein</fullName>
    </submittedName>
</protein>
<accession>A0AAN8X570</accession>
<comment type="caution">
    <text evidence="1">The sequence shown here is derived from an EMBL/GenBank/DDBJ whole genome shotgun (WGS) entry which is preliminary data.</text>
</comment>